<feature type="region of interest" description="Disordered" evidence="1">
    <location>
        <begin position="1"/>
        <end position="44"/>
    </location>
</feature>
<gene>
    <name evidence="2" type="ORF">CLMAG_09640</name>
</gene>
<dbReference type="EMBL" id="LWAE01000001">
    <property type="protein sequence ID" value="KZL93911.1"/>
    <property type="molecule type" value="Genomic_DNA"/>
</dbReference>
<dbReference type="RefSeq" id="WP_278329755.1">
    <property type="nucleotide sequence ID" value="NZ_FQXL01000010.1"/>
</dbReference>
<sequence>MHRETKKETKHQSKKPAKPEVIYEEEMMKRPPQSVLDIDRVSKP</sequence>
<reference evidence="2 3" key="1">
    <citation type="submission" date="2016-04" db="EMBL/GenBank/DDBJ databases">
        <title>Genome sequence of Clostridium magnum DSM 2767.</title>
        <authorList>
            <person name="Poehlein A."/>
            <person name="Uhlig R."/>
            <person name="Fischer R."/>
            <person name="Bahl H."/>
            <person name="Daniel R."/>
        </authorList>
    </citation>
    <scope>NUCLEOTIDE SEQUENCE [LARGE SCALE GENOMIC DNA]</scope>
    <source>
        <strain evidence="2 3">DSM 2767</strain>
    </source>
</reference>
<feature type="compositionally biased region" description="Basic and acidic residues" evidence="1">
    <location>
        <begin position="1"/>
        <end position="11"/>
    </location>
</feature>
<name>A0A162UHH5_9CLOT</name>
<dbReference type="PATRIC" id="fig|1121326.3.peg.922"/>
<accession>A0A162UHH5</accession>
<proteinExistence type="predicted"/>
<organism evidence="2 3">
    <name type="scientific">Clostridium magnum DSM 2767</name>
    <dbReference type="NCBI Taxonomy" id="1121326"/>
    <lineage>
        <taxon>Bacteria</taxon>
        <taxon>Bacillati</taxon>
        <taxon>Bacillota</taxon>
        <taxon>Clostridia</taxon>
        <taxon>Eubacteriales</taxon>
        <taxon>Clostridiaceae</taxon>
        <taxon>Clostridium</taxon>
    </lineage>
</organism>
<protein>
    <submittedName>
        <fullName evidence="2">Uncharacterized protein</fullName>
    </submittedName>
</protein>
<keyword evidence="3" id="KW-1185">Reference proteome</keyword>
<evidence type="ECO:0000256" key="1">
    <source>
        <dbReference type="SAM" id="MobiDB-lite"/>
    </source>
</evidence>
<evidence type="ECO:0000313" key="2">
    <source>
        <dbReference type="EMBL" id="KZL93911.1"/>
    </source>
</evidence>
<dbReference type="AlphaFoldDB" id="A0A162UHH5"/>
<dbReference type="Proteomes" id="UP000076603">
    <property type="component" value="Unassembled WGS sequence"/>
</dbReference>
<evidence type="ECO:0000313" key="3">
    <source>
        <dbReference type="Proteomes" id="UP000076603"/>
    </source>
</evidence>
<comment type="caution">
    <text evidence="2">The sequence shown here is derived from an EMBL/GenBank/DDBJ whole genome shotgun (WGS) entry which is preliminary data.</text>
</comment>